<name>A0A1M7UPG9_9FIRM</name>
<keyword evidence="7" id="KW-0645">Protease</keyword>
<dbReference type="PANTHER" id="PTHR43390">
    <property type="entry name" value="SIGNAL PEPTIDASE I"/>
    <property type="match status" value="1"/>
</dbReference>
<dbReference type="InterPro" id="IPR000223">
    <property type="entry name" value="Pept_S26A_signal_pept_1"/>
</dbReference>
<dbReference type="NCBIfam" id="TIGR02227">
    <property type="entry name" value="sigpep_I_bact"/>
    <property type="match status" value="1"/>
</dbReference>
<dbReference type="GO" id="GO:0009003">
    <property type="term" value="F:signal peptidase activity"/>
    <property type="evidence" value="ECO:0007669"/>
    <property type="project" value="UniProtKB-EC"/>
</dbReference>
<dbReference type="InterPro" id="IPR019758">
    <property type="entry name" value="Pept_S26A_signal_pept_1_CS"/>
</dbReference>
<evidence type="ECO:0000313" key="10">
    <source>
        <dbReference type="Proteomes" id="UP000184010"/>
    </source>
</evidence>
<comment type="subcellular location">
    <subcellularLocation>
        <location evidence="2">Cell membrane</location>
        <topology evidence="2">Single-pass type II membrane protein</topology>
    </subcellularLocation>
    <subcellularLocation>
        <location evidence="7">Membrane</location>
        <topology evidence="7">Single-pass type II membrane protein</topology>
    </subcellularLocation>
</comment>
<evidence type="ECO:0000256" key="6">
    <source>
        <dbReference type="PIRSR" id="PIRSR600223-1"/>
    </source>
</evidence>
<proteinExistence type="inferred from homology"/>
<dbReference type="EMBL" id="FRDN01000015">
    <property type="protein sequence ID" value="SHN84911.1"/>
    <property type="molecule type" value="Genomic_DNA"/>
</dbReference>
<feature type="domain" description="Peptidase S26" evidence="8">
    <location>
        <begin position="9"/>
        <end position="164"/>
    </location>
</feature>
<evidence type="ECO:0000313" key="9">
    <source>
        <dbReference type="EMBL" id="SHN84911.1"/>
    </source>
</evidence>
<evidence type="ECO:0000256" key="5">
    <source>
        <dbReference type="ARBA" id="ARBA00022801"/>
    </source>
</evidence>
<dbReference type="Gene3D" id="2.10.109.10">
    <property type="entry name" value="Umud Fragment, subunit A"/>
    <property type="match status" value="1"/>
</dbReference>
<evidence type="ECO:0000256" key="4">
    <source>
        <dbReference type="ARBA" id="ARBA00013208"/>
    </source>
</evidence>
<dbReference type="GO" id="GO:0006465">
    <property type="term" value="P:signal peptide processing"/>
    <property type="evidence" value="ECO:0007669"/>
    <property type="project" value="InterPro"/>
</dbReference>
<dbReference type="PRINTS" id="PR00727">
    <property type="entry name" value="LEADERPTASE"/>
</dbReference>
<evidence type="ECO:0000256" key="7">
    <source>
        <dbReference type="RuleBase" id="RU362042"/>
    </source>
</evidence>
<feature type="transmembrane region" description="Helical" evidence="7">
    <location>
        <begin position="12"/>
        <end position="30"/>
    </location>
</feature>
<organism evidence="9 10">
    <name type="scientific">Desulfitobacterium chlororespirans DSM 11544</name>
    <dbReference type="NCBI Taxonomy" id="1121395"/>
    <lineage>
        <taxon>Bacteria</taxon>
        <taxon>Bacillati</taxon>
        <taxon>Bacillota</taxon>
        <taxon>Clostridia</taxon>
        <taxon>Eubacteriales</taxon>
        <taxon>Desulfitobacteriaceae</taxon>
        <taxon>Desulfitobacterium</taxon>
    </lineage>
</organism>
<feature type="active site" evidence="6">
    <location>
        <position position="39"/>
    </location>
</feature>
<reference evidence="10" key="1">
    <citation type="submission" date="2016-12" db="EMBL/GenBank/DDBJ databases">
        <authorList>
            <person name="Varghese N."/>
            <person name="Submissions S."/>
        </authorList>
    </citation>
    <scope>NUCLEOTIDE SEQUENCE [LARGE SCALE GENOMIC DNA]</scope>
    <source>
        <strain evidence="10">DSM 11544</strain>
    </source>
</reference>
<dbReference type="PANTHER" id="PTHR43390:SF1">
    <property type="entry name" value="CHLOROPLAST PROCESSING PEPTIDASE"/>
    <property type="match status" value="1"/>
</dbReference>
<sequence>MKKYLRTILEWGILIVVAWVLSFGIRTYLIDTRIVPTGSMLPTIQLQDRLIFDKVFYKNKPLQRGDIIMFTAPEGSGEHDDLVKRIIGLPGDTLEVREGKVWINGEAIEEPYLKEAPEYEYGPIQVPEEAYIVFGDNRNNSKDSHVWGFVPKGNVEGKVLLRYWPLERWGSLK</sequence>
<dbReference type="GO" id="GO:0004252">
    <property type="term" value="F:serine-type endopeptidase activity"/>
    <property type="evidence" value="ECO:0007669"/>
    <property type="project" value="InterPro"/>
</dbReference>
<dbReference type="AlphaFoldDB" id="A0A1M7UPG9"/>
<dbReference type="PROSITE" id="PS00760">
    <property type="entry name" value="SPASE_I_2"/>
    <property type="match status" value="1"/>
</dbReference>
<dbReference type="RefSeq" id="WP_072774496.1">
    <property type="nucleotide sequence ID" value="NZ_FRDN01000015.1"/>
</dbReference>
<dbReference type="InterPro" id="IPR019757">
    <property type="entry name" value="Pept_S26A_signal_pept_1_Lys-AS"/>
</dbReference>
<dbReference type="PROSITE" id="PS00761">
    <property type="entry name" value="SPASE_I_3"/>
    <property type="match status" value="1"/>
</dbReference>
<dbReference type="InterPro" id="IPR036286">
    <property type="entry name" value="LexA/Signal_pep-like_sf"/>
</dbReference>
<protein>
    <recommendedName>
        <fullName evidence="4 7">Signal peptidase I</fullName>
        <ecNumber evidence="4 7">3.4.21.89</ecNumber>
    </recommendedName>
</protein>
<accession>A0A1M7UPG9</accession>
<evidence type="ECO:0000256" key="3">
    <source>
        <dbReference type="ARBA" id="ARBA00009370"/>
    </source>
</evidence>
<dbReference type="GO" id="GO:0005886">
    <property type="term" value="C:plasma membrane"/>
    <property type="evidence" value="ECO:0007669"/>
    <property type="project" value="UniProtKB-SubCell"/>
</dbReference>
<dbReference type="Pfam" id="PF10502">
    <property type="entry name" value="Peptidase_S26"/>
    <property type="match status" value="1"/>
</dbReference>
<evidence type="ECO:0000256" key="1">
    <source>
        <dbReference type="ARBA" id="ARBA00000677"/>
    </source>
</evidence>
<dbReference type="InterPro" id="IPR019533">
    <property type="entry name" value="Peptidase_S26"/>
</dbReference>
<dbReference type="CDD" id="cd06530">
    <property type="entry name" value="S26_SPase_I"/>
    <property type="match status" value="1"/>
</dbReference>
<comment type="catalytic activity">
    <reaction evidence="1 7">
        <text>Cleavage of hydrophobic, N-terminal signal or leader sequences from secreted and periplasmic proteins.</text>
        <dbReference type="EC" id="3.4.21.89"/>
    </reaction>
</comment>
<dbReference type="SUPFAM" id="SSF51306">
    <property type="entry name" value="LexA/Signal peptidase"/>
    <property type="match status" value="1"/>
</dbReference>
<keyword evidence="7" id="KW-0472">Membrane</keyword>
<keyword evidence="7" id="KW-0812">Transmembrane</keyword>
<keyword evidence="7" id="KW-1133">Transmembrane helix</keyword>
<comment type="similarity">
    <text evidence="3 7">Belongs to the peptidase S26 family.</text>
</comment>
<dbReference type="STRING" id="1121395.SAMN02745215_04309"/>
<evidence type="ECO:0000256" key="2">
    <source>
        <dbReference type="ARBA" id="ARBA00004401"/>
    </source>
</evidence>
<keyword evidence="10" id="KW-1185">Reference proteome</keyword>
<keyword evidence="5 7" id="KW-0378">Hydrolase</keyword>
<gene>
    <name evidence="9" type="ORF">SAMN02745215_04309</name>
</gene>
<dbReference type="EC" id="3.4.21.89" evidence="4 7"/>
<dbReference type="Proteomes" id="UP000184010">
    <property type="component" value="Unassembled WGS sequence"/>
</dbReference>
<evidence type="ECO:0000259" key="8">
    <source>
        <dbReference type="Pfam" id="PF10502"/>
    </source>
</evidence>
<feature type="active site" evidence="6">
    <location>
        <position position="84"/>
    </location>
</feature>